<dbReference type="Pfam" id="PF05979">
    <property type="entry name" value="DUF896"/>
    <property type="match status" value="1"/>
</dbReference>
<evidence type="ECO:0000313" key="2">
    <source>
        <dbReference type="EMBL" id="OFI05853.1"/>
    </source>
</evidence>
<protein>
    <submittedName>
        <fullName evidence="2">Uncharacterized protein</fullName>
    </submittedName>
</protein>
<dbReference type="STRING" id="1121290.CLAOCE_14710"/>
<evidence type="ECO:0000313" key="3">
    <source>
        <dbReference type="Proteomes" id="UP000175744"/>
    </source>
</evidence>
<dbReference type="RefSeq" id="WP_084027579.1">
    <property type="nucleotide sequence ID" value="NZ_LZFO01000020.1"/>
</dbReference>
<dbReference type="PANTHER" id="PTHR37300:SF1">
    <property type="entry name" value="UPF0291 PROTEIN YNZC"/>
    <property type="match status" value="1"/>
</dbReference>
<gene>
    <name evidence="2" type="ORF">CLOACE_14710</name>
</gene>
<accession>A0A1E8EY45</accession>
<comment type="caution">
    <text evidence="2">The sequence shown here is derived from an EMBL/GenBank/DDBJ whole genome shotgun (WGS) entry which is preliminary data.</text>
</comment>
<keyword evidence="3" id="KW-1185">Reference proteome</keyword>
<dbReference type="PANTHER" id="PTHR37300">
    <property type="entry name" value="UPF0291 PROTEIN CBO2609/CLC_2481"/>
    <property type="match status" value="1"/>
</dbReference>
<name>A0A1E8EY45_9CLOT</name>
<proteinExistence type="predicted"/>
<keyword evidence="1" id="KW-0963">Cytoplasm</keyword>
<dbReference type="AlphaFoldDB" id="A0A1E8EY45"/>
<dbReference type="InterPro" id="IPR009242">
    <property type="entry name" value="DUF896"/>
</dbReference>
<dbReference type="Proteomes" id="UP000175744">
    <property type="component" value="Unassembled WGS sequence"/>
</dbReference>
<dbReference type="Gene3D" id="1.10.287.540">
    <property type="entry name" value="Helix hairpin bin"/>
    <property type="match status" value="1"/>
</dbReference>
<dbReference type="EMBL" id="LZFO01000020">
    <property type="protein sequence ID" value="OFI05853.1"/>
    <property type="molecule type" value="Genomic_DNA"/>
</dbReference>
<reference evidence="2 3" key="1">
    <citation type="submission" date="2016-06" db="EMBL/GenBank/DDBJ databases">
        <title>Genome sequence of Clostridium acetireducens DSM 10703.</title>
        <authorList>
            <person name="Poehlein A."/>
            <person name="Fluechter S."/>
            <person name="Duerre P."/>
            <person name="Daniel R."/>
        </authorList>
    </citation>
    <scope>NUCLEOTIDE SEQUENCE [LARGE SCALE GENOMIC DNA]</scope>
    <source>
        <strain evidence="2 3">DSM 10703</strain>
    </source>
</reference>
<evidence type="ECO:0000256" key="1">
    <source>
        <dbReference type="ARBA" id="ARBA00022490"/>
    </source>
</evidence>
<organism evidence="2 3">
    <name type="scientific">Clostridium acetireducens DSM 10703</name>
    <dbReference type="NCBI Taxonomy" id="1121290"/>
    <lineage>
        <taxon>Bacteria</taxon>
        <taxon>Bacillati</taxon>
        <taxon>Bacillota</taxon>
        <taxon>Clostridia</taxon>
        <taxon>Eubacteriales</taxon>
        <taxon>Clostridiaceae</taxon>
        <taxon>Clostridium</taxon>
    </lineage>
</organism>
<dbReference type="SUPFAM" id="SSF158221">
    <property type="entry name" value="YnzC-like"/>
    <property type="match status" value="1"/>
</dbReference>
<sequence>MEFKEVIARINFLYHKSQEEGLTEEEKLEQKKLKTYYIEVIKNNFRAQLNQVKKVNKK</sequence>